<evidence type="ECO:0008006" key="3">
    <source>
        <dbReference type="Google" id="ProtNLM"/>
    </source>
</evidence>
<evidence type="ECO:0000313" key="1">
    <source>
        <dbReference type="EMBL" id="GGB84795.1"/>
    </source>
</evidence>
<comment type="caution">
    <text evidence="1">The sequence shown here is derived from an EMBL/GenBank/DDBJ whole genome shotgun (WGS) entry which is preliminary data.</text>
</comment>
<proteinExistence type="predicted"/>
<sequence length="126" mass="14635">MRKYFILLISFSLFGCLSKKEKEEGFVCEQENRVVKLQFKNGQEYLKLNQPTELRTSFKNIKRAESSIYGIGIRMLGKKCGDNCFLCSVTVNEKSVVDGKYEIVVNYKIDDDKELKKCKFLIPVEE</sequence>
<organism evidence="1 2">
    <name type="scientific">Flavobacterium suaedae</name>
    <dbReference type="NCBI Taxonomy" id="1767027"/>
    <lineage>
        <taxon>Bacteria</taxon>
        <taxon>Pseudomonadati</taxon>
        <taxon>Bacteroidota</taxon>
        <taxon>Flavobacteriia</taxon>
        <taxon>Flavobacteriales</taxon>
        <taxon>Flavobacteriaceae</taxon>
        <taxon>Flavobacterium</taxon>
    </lineage>
</organism>
<dbReference type="EMBL" id="BMJE01000007">
    <property type="protein sequence ID" value="GGB84795.1"/>
    <property type="molecule type" value="Genomic_DNA"/>
</dbReference>
<name>A0ABQ1K5I6_9FLAO</name>
<dbReference type="RefSeq" id="WP_188621753.1">
    <property type="nucleotide sequence ID" value="NZ_BMJE01000007.1"/>
</dbReference>
<dbReference type="PROSITE" id="PS51257">
    <property type="entry name" value="PROKAR_LIPOPROTEIN"/>
    <property type="match status" value="1"/>
</dbReference>
<reference evidence="2" key="1">
    <citation type="journal article" date="2019" name="Int. J. Syst. Evol. Microbiol.">
        <title>The Global Catalogue of Microorganisms (GCM) 10K type strain sequencing project: providing services to taxonomists for standard genome sequencing and annotation.</title>
        <authorList>
            <consortium name="The Broad Institute Genomics Platform"/>
            <consortium name="The Broad Institute Genome Sequencing Center for Infectious Disease"/>
            <person name="Wu L."/>
            <person name="Ma J."/>
        </authorList>
    </citation>
    <scope>NUCLEOTIDE SEQUENCE [LARGE SCALE GENOMIC DNA]</scope>
    <source>
        <strain evidence="2">CGMCC 1.15461</strain>
    </source>
</reference>
<dbReference type="Proteomes" id="UP000615760">
    <property type="component" value="Unassembled WGS sequence"/>
</dbReference>
<evidence type="ECO:0000313" key="2">
    <source>
        <dbReference type="Proteomes" id="UP000615760"/>
    </source>
</evidence>
<keyword evidence="2" id="KW-1185">Reference proteome</keyword>
<accession>A0ABQ1K5I6</accession>
<gene>
    <name evidence="1" type="ORF">GCM10007424_26060</name>
</gene>
<protein>
    <recommendedName>
        <fullName evidence="3">Lipoprotein</fullName>
    </recommendedName>
</protein>